<feature type="compositionally biased region" description="Polar residues" evidence="1">
    <location>
        <begin position="27"/>
        <end position="65"/>
    </location>
</feature>
<evidence type="ECO:0000313" key="2">
    <source>
        <dbReference type="EMBL" id="TQE12769.1"/>
    </source>
</evidence>
<evidence type="ECO:0000256" key="1">
    <source>
        <dbReference type="SAM" id="MobiDB-lite"/>
    </source>
</evidence>
<feature type="region of interest" description="Disordered" evidence="1">
    <location>
        <begin position="1"/>
        <end position="111"/>
    </location>
</feature>
<accession>A0A540NP21</accession>
<comment type="caution">
    <text evidence="2">The sequence shown here is derived from an EMBL/GenBank/DDBJ whole genome shotgun (WGS) entry which is preliminary data.</text>
</comment>
<proteinExistence type="predicted"/>
<protein>
    <submittedName>
        <fullName evidence="2">Uncharacterized protein</fullName>
    </submittedName>
</protein>
<name>A0A540NP21_MALBA</name>
<evidence type="ECO:0000313" key="3">
    <source>
        <dbReference type="Proteomes" id="UP000315295"/>
    </source>
</evidence>
<dbReference type="Proteomes" id="UP000315295">
    <property type="component" value="Unassembled WGS sequence"/>
</dbReference>
<gene>
    <name evidence="2" type="ORF">C1H46_001642</name>
</gene>
<reference evidence="2 3" key="1">
    <citation type="journal article" date="2019" name="G3 (Bethesda)">
        <title>Sequencing of a Wild Apple (Malus baccata) Genome Unravels the Differences Between Cultivated and Wild Apple Species Regarding Disease Resistance and Cold Tolerance.</title>
        <authorList>
            <person name="Chen X."/>
        </authorList>
    </citation>
    <scope>NUCLEOTIDE SEQUENCE [LARGE SCALE GENOMIC DNA]</scope>
    <source>
        <strain evidence="3">cv. Shandingzi</strain>
        <tissue evidence="2">Leaves</tissue>
    </source>
</reference>
<sequence>MALLGVAVVRGEEVDRGAGEDGDRGTKTVTWATTPDSSLNDSAPLSTLSHSRTPLPIPQSSTQPASKAFSPPLIYAESNGQGFKGGFGGSDDPISPAPSEMLPEEGFTLRD</sequence>
<dbReference type="EMBL" id="VIEB01000016">
    <property type="protein sequence ID" value="TQE12769.1"/>
    <property type="molecule type" value="Genomic_DNA"/>
</dbReference>
<organism evidence="2 3">
    <name type="scientific">Malus baccata</name>
    <name type="common">Siberian crab apple</name>
    <name type="synonym">Pyrus baccata</name>
    <dbReference type="NCBI Taxonomy" id="106549"/>
    <lineage>
        <taxon>Eukaryota</taxon>
        <taxon>Viridiplantae</taxon>
        <taxon>Streptophyta</taxon>
        <taxon>Embryophyta</taxon>
        <taxon>Tracheophyta</taxon>
        <taxon>Spermatophyta</taxon>
        <taxon>Magnoliopsida</taxon>
        <taxon>eudicotyledons</taxon>
        <taxon>Gunneridae</taxon>
        <taxon>Pentapetalae</taxon>
        <taxon>rosids</taxon>
        <taxon>fabids</taxon>
        <taxon>Rosales</taxon>
        <taxon>Rosaceae</taxon>
        <taxon>Amygdaloideae</taxon>
        <taxon>Maleae</taxon>
        <taxon>Malus</taxon>
    </lineage>
</organism>
<keyword evidence="3" id="KW-1185">Reference proteome</keyword>
<feature type="compositionally biased region" description="Basic and acidic residues" evidence="1">
    <location>
        <begin position="10"/>
        <end position="26"/>
    </location>
</feature>
<dbReference type="AlphaFoldDB" id="A0A540NP21"/>